<evidence type="ECO:0000313" key="4">
    <source>
        <dbReference type="Proteomes" id="UP000005845"/>
    </source>
</evidence>
<sequence>MPDNPTPHSSPGHQLDWMDWSPGNASEATAPQAPEAATRVHLDSSAAAPPTISLKKGSTSAAAPTLPPGTPAPTNSGREATQASQVASDARLYIPPAAPAAPYQSPYQPAGRPPSKSSWWLIGVGLVVVFALIVGGAVWAATKGPLKANNSSTRSASGAQNLPDTLTRCAQPLTTSSPQASLTSSGLAVTFTASSPCSGGDVLSGSQAAVAVLSSAGPVANGTFDFSSSPIGVPPQPDSRQITLTYPTGSFYQLPDASSGSNLTIQITDSGATGTSALSSSQATGPASATASQAGQPTGVNVDSVAAQSLRAQVDADRARILSSSNNQWVAQLSSKQPGLVADGKTWTNKDILDEFAANYQRFSGARLLWSDDWSVFSSSGWWVTITAQTFPSPQAAVAWCQQQNFDRDHCLGKLISNTAPPEGSTAYIR</sequence>
<reference evidence="3 4" key="1">
    <citation type="submission" date="2012-02" db="EMBL/GenBank/DDBJ databases">
        <title>Whole genome shotgun sequence of Gordonia sputi NBRC 100414.</title>
        <authorList>
            <person name="Yoshida I."/>
            <person name="Hosoyama A."/>
            <person name="Tsuchikane K."/>
            <person name="Katsumata H."/>
            <person name="Yamazaki S."/>
            <person name="Fujita N."/>
        </authorList>
    </citation>
    <scope>NUCLEOTIDE SEQUENCE [LARGE SCALE GENOMIC DNA]</scope>
    <source>
        <strain evidence="3 4">NBRC 100414</strain>
    </source>
</reference>
<protein>
    <submittedName>
        <fullName evidence="3">Uncharacterized protein</fullName>
    </submittedName>
</protein>
<dbReference type="Proteomes" id="UP000005845">
    <property type="component" value="Unassembled WGS sequence"/>
</dbReference>
<dbReference type="AlphaFoldDB" id="H5U6B1"/>
<evidence type="ECO:0000313" key="3">
    <source>
        <dbReference type="EMBL" id="GAB41269.1"/>
    </source>
</evidence>
<evidence type="ECO:0000256" key="1">
    <source>
        <dbReference type="SAM" id="MobiDB-lite"/>
    </source>
</evidence>
<feature type="compositionally biased region" description="Polar residues" evidence="1">
    <location>
        <begin position="1"/>
        <end position="12"/>
    </location>
</feature>
<name>H5U6B1_9ACTN</name>
<keyword evidence="2" id="KW-1133">Transmembrane helix</keyword>
<proteinExistence type="predicted"/>
<keyword evidence="2" id="KW-0812">Transmembrane</keyword>
<accession>H5U6B1</accession>
<feature type="compositionally biased region" description="Low complexity" evidence="1">
    <location>
        <begin position="274"/>
        <end position="285"/>
    </location>
</feature>
<feature type="region of interest" description="Disordered" evidence="1">
    <location>
        <begin position="1"/>
        <end position="86"/>
    </location>
</feature>
<comment type="caution">
    <text evidence="3">The sequence shown here is derived from an EMBL/GenBank/DDBJ whole genome shotgun (WGS) entry which is preliminary data.</text>
</comment>
<feature type="transmembrane region" description="Helical" evidence="2">
    <location>
        <begin position="119"/>
        <end position="141"/>
    </location>
</feature>
<gene>
    <name evidence="3" type="ORF">GOSPT_125_00360</name>
</gene>
<dbReference type="RefSeq" id="WP_005208541.1">
    <property type="nucleotide sequence ID" value="NZ_BAFC01000123.1"/>
</dbReference>
<keyword evidence="4" id="KW-1185">Reference proteome</keyword>
<feature type="compositionally biased region" description="Low complexity" evidence="1">
    <location>
        <begin position="25"/>
        <end position="37"/>
    </location>
</feature>
<feature type="compositionally biased region" description="Polar residues" evidence="1">
    <location>
        <begin position="287"/>
        <end position="300"/>
    </location>
</feature>
<organism evidence="3 4">
    <name type="scientific">Gordonia sputi NBRC 100414</name>
    <dbReference type="NCBI Taxonomy" id="1089453"/>
    <lineage>
        <taxon>Bacteria</taxon>
        <taxon>Bacillati</taxon>
        <taxon>Actinomycetota</taxon>
        <taxon>Actinomycetes</taxon>
        <taxon>Mycobacteriales</taxon>
        <taxon>Gordoniaceae</taxon>
        <taxon>Gordonia</taxon>
    </lineage>
</organism>
<dbReference type="eggNOG" id="COG1520">
    <property type="taxonomic scope" value="Bacteria"/>
</dbReference>
<feature type="compositionally biased region" description="Polar residues" evidence="1">
    <location>
        <begin position="75"/>
        <end position="86"/>
    </location>
</feature>
<dbReference type="EMBL" id="BAFC01000123">
    <property type="protein sequence ID" value="GAB41269.1"/>
    <property type="molecule type" value="Genomic_DNA"/>
</dbReference>
<evidence type="ECO:0000256" key="2">
    <source>
        <dbReference type="SAM" id="Phobius"/>
    </source>
</evidence>
<keyword evidence="2" id="KW-0472">Membrane</keyword>
<feature type="region of interest" description="Disordered" evidence="1">
    <location>
        <begin position="274"/>
        <end position="300"/>
    </location>
</feature>